<comment type="cofactor">
    <cofactor evidence="6">
        <name>Zn(2+)</name>
        <dbReference type="ChEBI" id="CHEBI:29105"/>
    </cofactor>
</comment>
<dbReference type="InterPro" id="IPR018752">
    <property type="entry name" value="DabA"/>
</dbReference>
<dbReference type="AlphaFoldDB" id="A0A917TSI3"/>
<reference evidence="7" key="1">
    <citation type="journal article" date="2014" name="Int. J. Syst. Evol. Microbiol.">
        <title>Complete genome sequence of Corynebacterium casei LMG S-19264T (=DSM 44701T), isolated from a smear-ripened cheese.</title>
        <authorList>
            <consortium name="US DOE Joint Genome Institute (JGI-PGF)"/>
            <person name="Walter F."/>
            <person name="Albersmeier A."/>
            <person name="Kalinowski J."/>
            <person name="Ruckert C."/>
        </authorList>
    </citation>
    <scope>NUCLEOTIDE SEQUENCE</scope>
    <source>
        <strain evidence="7">CGMCC 1.6333</strain>
    </source>
</reference>
<dbReference type="GO" id="GO:0008270">
    <property type="term" value="F:zinc ion binding"/>
    <property type="evidence" value="ECO:0007669"/>
    <property type="project" value="UniProtKB-UniRule"/>
</dbReference>
<dbReference type="HAMAP" id="MF_01871">
    <property type="entry name" value="DabA"/>
    <property type="match status" value="1"/>
</dbReference>
<dbReference type="PANTHER" id="PTHR38344:SF1">
    <property type="entry name" value="INORGANIC CARBON TRANSPORTER SUBUNIT DABA-RELATED"/>
    <property type="match status" value="1"/>
</dbReference>
<comment type="subunit">
    <text evidence="6">Forms a complex with DabB.</text>
</comment>
<evidence type="ECO:0000256" key="1">
    <source>
        <dbReference type="ARBA" id="ARBA00022448"/>
    </source>
</evidence>
<comment type="function">
    <text evidence="6">Part of an energy-coupled inorganic carbon pump.</text>
</comment>
<evidence type="ECO:0000313" key="8">
    <source>
        <dbReference type="Proteomes" id="UP000618460"/>
    </source>
</evidence>
<feature type="binding site" evidence="6">
    <location>
        <position position="400"/>
    </location>
    <ligand>
        <name>Zn(2+)</name>
        <dbReference type="ChEBI" id="CHEBI:29105"/>
    </ligand>
</feature>
<keyword evidence="5 6" id="KW-0472">Membrane</keyword>
<evidence type="ECO:0000256" key="6">
    <source>
        <dbReference type="HAMAP-Rule" id="MF_01871"/>
    </source>
</evidence>
<dbReference type="GO" id="GO:0005886">
    <property type="term" value="C:plasma membrane"/>
    <property type="evidence" value="ECO:0007669"/>
    <property type="project" value="UniProtKB-SubCell"/>
</dbReference>
<sequence>MSGTSVLTKDNVKKKDTTTNFQESDINVLIDSASRVIAPLWPLSTFAARNPWMGLEKQSFEEVAGWLKDTRGIDIYPSASMILSAKRKGEIDQDFVKMGLERWLDSHSFNVPREKAEQFCHAALKLEALPSNLLSSSELEKLADEFRGLNLDSIDNPSIQPISSRIENQDGEKLVNILDHHVIKWSKLYLDESQAGWTMPKREEGFYRAWQRLIQYDPALSKKQRKSLKDWPQEPHMALEKALSELNIPESEIQNYLEGHLLSLPGWAGMMLWRSQQSSHEHALLTEYLAVRISMELVLVKPNLPLTKQQSEKKVSIPSLIASWFQWGNLSIEEWKQLSSAEQNEYLSFAYSFDDKLRRKIWLEAWEQTHADQLSQKLTTKKRKTDSEKSNLAQLAFCIDVRSEPFRRQLEKEGPFETIGIAGFFGLQIATNELGSNHSHPSLPVILKPKHKIKETADEKEFNSYLERKQAVTSLGTTFKAMKQNTLASLLLPELSGPWLTLQMVGRSFVPRSANRFIRNLRQSWLQKPNTNLSLNHEHNKEMEIPIGFTEEEKVNYAHQALKMMGLIENFAPLVVICGHGSQSINNPYAAALECGACGGAAGGFNARVLATLCNLPEVREKLSFEGIEIPRDTVFVAAEHKTTVDELHWIYVPELSEAAQKAFDRIEAVMPKVSDNANKERLAQLPSFQSKVKNPTFEAHRFAEDWSEIRPEWGLARNAAFIIGQRELTEDFDLEGRAFLHNYDWQQDRSGELLGNIIAGPGTVTQWINLQYYASTVASHYYGSGNKATQTVTSGLGVMQGNASDLLSGLPLQSVMESDSEAYHSPLRLLIVIQAPSEYIEKLLNNNPAFLDKVQNGWVRLASVDTDGVWINW</sequence>
<feature type="binding site" evidence="6">
    <location>
        <position position="398"/>
    </location>
    <ligand>
        <name>Zn(2+)</name>
        <dbReference type="ChEBI" id="CHEBI:29105"/>
    </ligand>
</feature>
<comment type="caution">
    <text evidence="7">The sequence shown here is derived from an EMBL/GenBank/DDBJ whole genome shotgun (WGS) entry which is preliminary data.</text>
</comment>
<proteinExistence type="inferred from homology"/>
<evidence type="ECO:0000256" key="2">
    <source>
        <dbReference type="ARBA" id="ARBA00022475"/>
    </source>
</evidence>
<feature type="binding site" evidence="6">
    <location>
        <position position="595"/>
    </location>
    <ligand>
        <name>Zn(2+)</name>
        <dbReference type="ChEBI" id="CHEBI:29105"/>
    </ligand>
</feature>
<organism evidence="7 8">
    <name type="scientific">Paraliobacillus quinghaiensis</name>
    <dbReference type="NCBI Taxonomy" id="470815"/>
    <lineage>
        <taxon>Bacteria</taxon>
        <taxon>Bacillati</taxon>
        <taxon>Bacillota</taxon>
        <taxon>Bacilli</taxon>
        <taxon>Bacillales</taxon>
        <taxon>Bacillaceae</taxon>
        <taxon>Paraliobacillus</taxon>
    </lineage>
</organism>
<keyword evidence="4 6" id="KW-0862">Zinc</keyword>
<keyword evidence="1 6" id="KW-0813">Transport</keyword>
<dbReference type="Proteomes" id="UP000618460">
    <property type="component" value="Unassembled WGS sequence"/>
</dbReference>
<feature type="binding site" evidence="6">
    <location>
        <position position="580"/>
    </location>
    <ligand>
        <name>Zn(2+)</name>
        <dbReference type="ChEBI" id="CHEBI:29105"/>
    </ligand>
</feature>
<protein>
    <recommendedName>
        <fullName evidence="6">Probable inorganic carbon transporter subunit DabA</fullName>
    </recommendedName>
</protein>
<dbReference type="OrthoDB" id="9805101at2"/>
<gene>
    <name evidence="7" type="primary">ybcC</name>
    <name evidence="6" type="synonym">dabA</name>
    <name evidence="7" type="ORF">GCM10011351_21760</name>
</gene>
<accession>A0A917TSI3</accession>
<keyword evidence="2 6" id="KW-1003">Cell membrane</keyword>
<comment type="subcellular location">
    <subcellularLocation>
        <location evidence="6">Cell membrane</location>
        <topology evidence="6">Peripheral membrane protein</topology>
    </subcellularLocation>
</comment>
<evidence type="ECO:0000313" key="7">
    <source>
        <dbReference type="EMBL" id="GGM35363.1"/>
    </source>
</evidence>
<dbReference type="RefSeq" id="WP_117155738.1">
    <property type="nucleotide sequence ID" value="NZ_BMLG01000012.1"/>
</dbReference>
<keyword evidence="3 6" id="KW-0479">Metal-binding</keyword>
<comment type="similarity">
    <text evidence="6">Belongs to the inorganic carbon transporter (TC 9.A.2) DabA family.</text>
</comment>
<name>A0A917TSI3_9BACI</name>
<dbReference type="PANTHER" id="PTHR38344">
    <property type="entry name" value="UPF0753 PROTEIN AQ_863"/>
    <property type="match status" value="1"/>
</dbReference>
<reference evidence="7" key="2">
    <citation type="submission" date="2020-09" db="EMBL/GenBank/DDBJ databases">
        <authorList>
            <person name="Sun Q."/>
            <person name="Zhou Y."/>
        </authorList>
    </citation>
    <scope>NUCLEOTIDE SEQUENCE</scope>
    <source>
        <strain evidence="7">CGMCC 1.6333</strain>
    </source>
</reference>
<keyword evidence="8" id="KW-1185">Reference proteome</keyword>
<evidence type="ECO:0000256" key="5">
    <source>
        <dbReference type="ARBA" id="ARBA00023136"/>
    </source>
</evidence>
<evidence type="ECO:0000256" key="3">
    <source>
        <dbReference type="ARBA" id="ARBA00022723"/>
    </source>
</evidence>
<dbReference type="Pfam" id="PF10070">
    <property type="entry name" value="DabA"/>
    <property type="match status" value="1"/>
</dbReference>
<dbReference type="EMBL" id="BMLG01000012">
    <property type="protein sequence ID" value="GGM35363.1"/>
    <property type="molecule type" value="Genomic_DNA"/>
</dbReference>
<evidence type="ECO:0000256" key="4">
    <source>
        <dbReference type="ARBA" id="ARBA00022833"/>
    </source>
</evidence>